<dbReference type="Pfam" id="PF09992">
    <property type="entry name" value="NAGPA"/>
    <property type="match status" value="1"/>
</dbReference>
<sequence length="1073" mass="116181">MIDKYSFKKKWIGLGLATLVSIGALVEPVAAQTWLFEEKTTENIAGGASYQRILRFGEQGWQHVNVIRVNLNDQHTKLDLLQSAGGVSQRESLTNMLQRAENPVAGINADFFYLTNPDSPMGIMVRDGSIVSSPVLEKPYSTLAVTNEGQAFLTDWHNHLYVSTENGGIFSISAYNKITWNYHMITMMDRNWGEKSPGAGDEYRDLVEVVVADGVVTEVRRGLPPVTIPENGYVLLASGQNGQLLLQGIRQGERITFYDQTTPNLQNIQLAVGGGTVLVRNGQTVSFSEPVAGNHPRTAVGINRAGNELIMVTIDGRHRSYTGVDGQKLAALMIELGSDQAILMDGGGSTTMAVRQLGESAVKVVNAPSDGNQRRIINGLAVTSTAPQGELAGLMFTAGQESVFVNQPMNLQVSGYDTYYQAYPLESGAVTYRVVEGKGRVENQQLIAEAAGTLIVEASFQGKSVSQTIQALSEVAGLQIHVPRYTLNPGASMSVTVEGIDPNGFRAPLSMSRVQITDQQGLGTLSNGVYQAGQREGTTVLRASYNGYQAAVPLSIGMQRQAAASLETYQPAFLGYPAAVKGSVSTVSGGAVNPNALRLDFDLTGAIETTAAYVVFGQSISIPAQTSRISLRVNATETAPHWIRGQVRDASGQTHTVDFKQGIDWTGWSTLEGNLPQGVTFPAVLERIYVVETDPFFKTRGTLLFDGIEFLAPLTLPVLTPEEAGGQVADPVRKVPAQADGQWLVHGGGDDNTVSQQLLRQLQNGYQSIYVTGNVTGELRSQAGNRIIGGNGGHTANQTGQQMVIYLDNSQDGLRKTNYQQWPWLMNTLKGSLPEQILVFLPKPIWGPQGFGDELEADLLGEQFKKLADQGKQVFVFHGNGSAEVELRDGVRYIGVARNGQQGVALYQSGGRLSYQLINLADNTAIPGVAVQEKVQETVSTPAPIPVNDQQVSFRVGQRYYMAGSEQISLDTAPYIKDGRLMVPVAHISRALGIPRENVEWDGLSETVMIRGSEGQALLMTIGSRQLWVEDEAVDMGVAAEITNDRSFVPISRFAAALGIEYQWYPDNETVIF</sequence>
<feature type="domain" description="Phosphodiester glycosidase" evidence="2">
    <location>
        <begin position="207"/>
        <end position="383"/>
    </location>
</feature>
<proteinExistence type="predicted"/>
<dbReference type="RefSeq" id="WP_283408186.1">
    <property type="nucleotide sequence ID" value="NZ_FXUF01000002.1"/>
</dbReference>
<reference evidence="3" key="1">
    <citation type="submission" date="2017-05" db="EMBL/GenBank/DDBJ databases">
        <authorList>
            <person name="Varghese N."/>
            <person name="Submissions S."/>
        </authorList>
    </citation>
    <scope>NUCLEOTIDE SEQUENCE</scope>
    <source>
        <strain evidence="3">Su22</strain>
    </source>
</reference>
<dbReference type="Pfam" id="PF07833">
    <property type="entry name" value="Cu_amine_oxidN1"/>
    <property type="match status" value="1"/>
</dbReference>
<evidence type="ECO:0000259" key="1">
    <source>
        <dbReference type="Pfam" id="PF07833"/>
    </source>
</evidence>
<protein>
    <submittedName>
        <fullName evidence="3">Copper amine oxidase N-terminal domain-containing protein</fullName>
    </submittedName>
</protein>
<dbReference type="Proteomes" id="UP001158066">
    <property type="component" value="Unassembled WGS sequence"/>
</dbReference>
<dbReference type="PANTHER" id="PTHR40446:SF2">
    <property type="entry name" value="N-ACETYLGLUCOSAMINE-1-PHOSPHODIESTER ALPHA-N-ACETYLGLUCOSAMINIDASE"/>
    <property type="match status" value="1"/>
</dbReference>
<dbReference type="InterPro" id="IPR018711">
    <property type="entry name" value="NAGPA"/>
</dbReference>
<dbReference type="SUPFAM" id="SSF55383">
    <property type="entry name" value="Copper amine oxidase, domain N"/>
    <property type="match status" value="2"/>
</dbReference>
<name>A0AA46AI31_9CLOT</name>
<organism evidence="3 4">
    <name type="scientific">Anoxynatronum buryatiense</name>
    <dbReference type="NCBI Taxonomy" id="489973"/>
    <lineage>
        <taxon>Bacteria</taxon>
        <taxon>Bacillati</taxon>
        <taxon>Bacillota</taxon>
        <taxon>Clostridia</taxon>
        <taxon>Eubacteriales</taxon>
        <taxon>Clostridiaceae</taxon>
        <taxon>Anoxynatronum</taxon>
    </lineage>
</organism>
<comment type="caution">
    <text evidence="3">The sequence shown here is derived from an EMBL/GenBank/DDBJ whole genome shotgun (WGS) entry which is preliminary data.</text>
</comment>
<evidence type="ECO:0000313" key="3">
    <source>
        <dbReference type="EMBL" id="SMP45239.1"/>
    </source>
</evidence>
<dbReference type="EMBL" id="FXUF01000002">
    <property type="protein sequence ID" value="SMP45239.1"/>
    <property type="molecule type" value="Genomic_DNA"/>
</dbReference>
<gene>
    <name evidence="3" type="ORF">SAMN06296020_102282</name>
</gene>
<evidence type="ECO:0000259" key="2">
    <source>
        <dbReference type="Pfam" id="PF09992"/>
    </source>
</evidence>
<evidence type="ECO:0000313" key="4">
    <source>
        <dbReference type="Proteomes" id="UP001158066"/>
    </source>
</evidence>
<dbReference type="InterPro" id="IPR012854">
    <property type="entry name" value="Cu_amine_oxidase-like_N"/>
</dbReference>
<feature type="domain" description="Copper amine oxidase-like N-terminal" evidence="1">
    <location>
        <begin position="966"/>
        <end position="1072"/>
    </location>
</feature>
<dbReference type="AlphaFoldDB" id="A0AA46AI31"/>
<accession>A0AA46AI31</accession>
<dbReference type="Gene3D" id="3.30.457.10">
    <property type="entry name" value="Copper amine oxidase-like, N-terminal domain"/>
    <property type="match status" value="2"/>
</dbReference>
<dbReference type="InterPro" id="IPR036582">
    <property type="entry name" value="Mao_N_sf"/>
</dbReference>
<dbReference type="PANTHER" id="PTHR40446">
    <property type="entry name" value="N-ACETYLGLUCOSAMINE-1-PHOSPHODIESTER ALPHA-N-ACETYLGLUCOSAMINIDASE"/>
    <property type="match status" value="1"/>
</dbReference>
<keyword evidence="4" id="KW-1185">Reference proteome</keyword>